<dbReference type="KEGG" id="sty:STY3191"/>
<sequence length="217" mass="24177">MLSCTFIITGHPRPSSIQFTFVKHFRRLHLVALNWCGYPQGTRVLYQRSNLYMSIKLTTMQAAYLTRAMTTGGGLIELGELAKGLGKQKAHLIRKLEANFDKERLSKMETHLTVMGGNHKNVAQTVKTYVLDYKTAGALAMSYDLQLGVEVLTLLEEAVQTIGDMTKAVQEGDTQAALEASLSFSESFRKRVEYLPTDSENATRSKALKRLSRKGGL</sequence>
<evidence type="ECO:0000313" key="2">
    <source>
        <dbReference type="Proteomes" id="UP000000541"/>
    </source>
</evidence>
<dbReference type="Proteomes" id="UP000000541">
    <property type="component" value="Chromosome"/>
</dbReference>
<dbReference type="HOGENOM" id="CLU_110718_0_0_6"/>
<organism evidence="1 2">
    <name type="scientific">Salmonella typhi</name>
    <dbReference type="NCBI Taxonomy" id="90370"/>
    <lineage>
        <taxon>Bacteria</taxon>
        <taxon>Pseudomonadati</taxon>
        <taxon>Pseudomonadota</taxon>
        <taxon>Gammaproteobacteria</taxon>
        <taxon>Enterobacterales</taxon>
        <taxon>Enterobacteriaceae</taxon>
        <taxon>Salmonella</taxon>
    </lineage>
</organism>
<accession>Q8Z3Y3</accession>
<dbReference type="EMBL" id="AL513382">
    <property type="protein sequence ID" value="CAD02865.1"/>
    <property type="molecule type" value="Genomic_DNA"/>
</dbReference>
<proteinExistence type="predicted"/>
<gene>
    <name evidence="1" type="ordered locus">STY3191</name>
</gene>
<protein>
    <submittedName>
        <fullName evidence="1">Uncharacterized protein</fullName>
    </submittedName>
</protein>
<reference evidence="1 2" key="1">
    <citation type="journal article" date="2001" name="Nature">
        <title>Complete genome sequence of a multiple drug resistant Salmonella enterica serovar Typhi CT18.</title>
        <authorList>
            <person name="Parkhill J."/>
            <person name="Dougan G."/>
            <person name="James K.D."/>
            <person name="Thomson N.R."/>
            <person name="Pickard D."/>
            <person name="Wain J."/>
            <person name="Churcher C."/>
            <person name="Mungall K.L."/>
            <person name="Bentley S.D."/>
            <person name="Holden M.T.G."/>
            <person name="Sebaihia M."/>
            <person name="Baker S."/>
            <person name="Basham D."/>
            <person name="Brooks K."/>
            <person name="Chillingworth T."/>
            <person name="Connerton P."/>
            <person name="Cronin A."/>
            <person name="Davis P."/>
            <person name="Davies R.M."/>
            <person name="Dowd L."/>
            <person name="White N."/>
            <person name="Farrar J."/>
            <person name="Feltwell T."/>
            <person name="Hamlin N."/>
            <person name="Haque A."/>
            <person name="Hien T.T."/>
            <person name="Holroyd S."/>
            <person name="Jagels K."/>
            <person name="Krogh A."/>
            <person name="Larsen T.S."/>
            <person name="Leather S."/>
            <person name="Moule S."/>
            <person name="O'Gaora P."/>
            <person name="Parry C."/>
            <person name="Quail M."/>
            <person name="Rutherford K."/>
            <person name="Simmonds M."/>
            <person name="Skelton J."/>
            <person name="Stevens K."/>
            <person name="Whitehead S."/>
            <person name="Barrell B.G."/>
        </authorList>
    </citation>
    <scope>NUCLEOTIDE SEQUENCE [LARGE SCALE GENOMIC DNA]</scope>
    <source>
        <strain evidence="1 2">CT18</strain>
    </source>
</reference>
<evidence type="ECO:0000313" key="1">
    <source>
        <dbReference type="EMBL" id="CAD02865.1"/>
    </source>
</evidence>
<dbReference type="AlphaFoldDB" id="Q8Z3Y3"/>
<name>Q8Z3Y3_SALTI</name>